<protein>
    <submittedName>
        <fullName evidence="1">Uncharacterized protein</fullName>
    </submittedName>
</protein>
<organism evidence="1 2">
    <name type="scientific">Caldiarchaeum subterraneum</name>
    <dbReference type="NCBI Taxonomy" id="311458"/>
    <lineage>
        <taxon>Archaea</taxon>
        <taxon>Nitrososphaerota</taxon>
        <taxon>Candidatus Caldarchaeales</taxon>
        <taxon>Candidatus Caldarchaeaceae</taxon>
        <taxon>Candidatus Caldarchaeum</taxon>
    </lineage>
</organism>
<reference evidence="1" key="1">
    <citation type="journal article" date="2020" name="ISME J.">
        <title>Gammaproteobacteria mediating utilization of methyl-, sulfur- and petroleum organic compounds in deep ocean hydrothermal plumes.</title>
        <authorList>
            <person name="Zhou Z."/>
            <person name="Liu Y."/>
            <person name="Pan J."/>
            <person name="Cron B.R."/>
            <person name="Toner B.M."/>
            <person name="Anantharaman K."/>
            <person name="Breier J.A."/>
            <person name="Dick G.J."/>
            <person name="Li M."/>
        </authorList>
    </citation>
    <scope>NUCLEOTIDE SEQUENCE</scope>
    <source>
        <strain evidence="1">SZUA-1515</strain>
    </source>
</reference>
<dbReference type="Proteomes" id="UP000608579">
    <property type="component" value="Unassembled WGS sequence"/>
</dbReference>
<sequence>MVVCPTCGEQVAHALLRVDYPRCSKGHELGVWVACGNPEERHVYLKQGNSSCPYCGSPDYTKIEAGTPVKCMHRTEDGRWCIYPEYTWMVDGPPCHLNHLDKIVVASNNP</sequence>
<name>A0A832ZX24_CALS0</name>
<accession>A0A832ZX24</accession>
<evidence type="ECO:0000313" key="2">
    <source>
        <dbReference type="Proteomes" id="UP000608579"/>
    </source>
</evidence>
<comment type="caution">
    <text evidence="1">The sequence shown here is derived from an EMBL/GenBank/DDBJ whole genome shotgun (WGS) entry which is preliminary data.</text>
</comment>
<proteinExistence type="predicted"/>
<gene>
    <name evidence="1" type="ORF">EYH45_05070</name>
</gene>
<dbReference type="AlphaFoldDB" id="A0A832ZX24"/>
<dbReference type="EMBL" id="DQVM01000098">
    <property type="protein sequence ID" value="HIQ29917.1"/>
    <property type="molecule type" value="Genomic_DNA"/>
</dbReference>
<evidence type="ECO:0000313" key="1">
    <source>
        <dbReference type="EMBL" id="HIQ29917.1"/>
    </source>
</evidence>